<dbReference type="OrthoDB" id="2333384at2759"/>
<dbReference type="PhylomeDB" id="E9GBT3"/>
<reference evidence="3 4" key="1">
    <citation type="journal article" date="2011" name="Science">
        <title>The ecoresponsive genome of Daphnia pulex.</title>
        <authorList>
            <person name="Colbourne J.K."/>
            <person name="Pfrender M.E."/>
            <person name="Gilbert D."/>
            <person name="Thomas W.K."/>
            <person name="Tucker A."/>
            <person name="Oakley T.H."/>
            <person name="Tokishita S."/>
            <person name="Aerts A."/>
            <person name="Arnold G.J."/>
            <person name="Basu M.K."/>
            <person name="Bauer D.J."/>
            <person name="Caceres C.E."/>
            <person name="Carmel L."/>
            <person name="Casola C."/>
            <person name="Choi J.H."/>
            <person name="Detter J.C."/>
            <person name="Dong Q."/>
            <person name="Dusheyko S."/>
            <person name="Eads B.D."/>
            <person name="Frohlich T."/>
            <person name="Geiler-Samerotte K.A."/>
            <person name="Gerlach D."/>
            <person name="Hatcher P."/>
            <person name="Jogdeo S."/>
            <person name="Krijgsveld J."/>
            <person name="Kriventseva E.V."/>
            <person name="Kultz D."/>
            <person name="Laforsch C."/>
            <person name="Lindquist E."/>
            <person name="Lopez J."/>
            <person name="Manak J.R."/>
            <person name="Muller J."/>
            <person name="Pangilinan J."/>
            <person name="Patwardhan R.P."/>
            <person name="Pitluck S."/>
            <person name="Pritham E.J."/>
            <person name="Rechtsteiner A."/>
            <person name="Rho M."/>
            <person name="Rogozin I.B."/>
            <person name="Sakarya O."/>
            <person name="Salamov A."/>
            <person name="Schaack S."/>
            <person name="Shapiro H."/>
            <person name="Shiga Y."/>
            <person name="Skalitzky C."/>
            <person name="Smith Z."/>
            <person name="Souvorov A."/>
            <person name="Sung W."/>
            <person name="Tang Z."/>
            <person name="Tsuchiya D."/>
            <person name="Tu H."/>
            <person name="Vos H."/>
            <person name="Wang M."/>
            <person name="Wolf Y.I."/>
            <person name="Yamagata H."/>
            <person name="Yamada T."/>
            <person name="Ye Y."/>
            <person name="Shaw J.R."/>
            <person name="Andrews J."/>
            <person name="Crease T.J."/>
            <person name="Tang H."/>
            <person name="Lucas S.M."/>
            <person name="Robertson H.M."/>
            <person name="Bork P."/>
            <person name="Koonin E.V."/>
            <person name="Zdobnov E.M."/>
            <person name="Grigoriev I.V."/>
            <person name="Lynch M."/>
            <person name="Boore J.L."/>
        </authorList>
    </citation>
    <scope>NUCLEOTIDE SEQUENCE [LARGE SCALE GENOMIC DNA]</scope>
</reference>
<dbReference type="KEGG" id="dpx:DAPPUDRAFT_316127"/>
<dbReference type="GO" id="GO:0005737">
    <property type="term" value="C:cytoplasm"/>
    <property type="evidence" value="ECO:0000318"/>
    <property type="project" value="GO_Central"/>
</dbReference>
<comment type="similarity">
    <text evidence="1">Belongs to the arrestin family.</text>
</comment>
<dbReference type="eggNOG" id="KOG3780">
    <property type="taxonomic scope" value="Eukaryota"/>
</dbReference>
<gene>
    <name evidence="3" type="ORF">DAPPUDRAFT_316127</name>
</gene>
<dbReference type="InterPro" id="IPR011022">
    <property type="entry name" value="Arrestin_C-like"/>
</dbReference>
<dbReference type="Proteomes" id="UP000000305">
    <property type="component" value="Unassembled WGS sequence"/>
</dbReference>
<dbReference type="GO" id="GO:0015031">
    <property type="term" value="P:protein transport"/>
    <property type="evidence" value="ECO:0000318"/>
    <property type="project" value="GO_Central"/>
</dbReference>
<proteinExistence type="inferred from homology"/>
<dbReference type="STRING" id="6669.E9GBT3"/>
<name>E9GBT3_DAPPU</name>
<organism evidence="3 4">
    <name type="scientific">Daphnia pulex</name>
    <name type="common">Water flea</name>
    <dbReference type="NCBI Taxonomy" id="6669"/>
    <lineage>
        <taxon>Eukaryota</taxon>
        <taxon>Metazoa</taxon>
        <taxon>Ecdysozoa</taxon>
        <taxon>Arthropoda</taxon>
        <taxon>Crustacea</taxon>
        <taxon>Branchiopoda</taxon>
        <taxon>Diplostraca</taxon>
        <taxon>Cladocera</taxon>
        <taxon>Anomopoda</taxon>
        <taxon>Daphniidae</taxon>
        <taxon>Daphnia</taxon>
    </lineage>
</organism>
<dbReference type="SUPFAM" id="SSF81296">
    <property type="entry name" value="E set domains"/>
    <property type="match status" value="2"/>
</dbReference>
<dbReference type="InterPro" id="IPR014752">
    <property type="entry name" value="Arrestin-like_C"/>
</dbReference>
<evidence type="ECO:0000256" key="1">
    <source>
        <dbReference type="ARBA" id="ARBA00005298"/>
    </source>
</evidence>
<dbReference type="Pfam" id="PF02752">
    <property type="entry name" value="Arrestin_C"/>
    <property type="match status" value="1"/>
</dbReference>
<dbReference type="EMBL" id="GL732538">
    <property type="protein sequence ID" value="EFX83014.1"/>
    <property type="molecule type" value="Genomic_DNA"/>
</dbReference>
<dbReference type="InterPro" id="IPR014756">
    <property type="entry name" value="Ig_E-set"/>
</dbReference>
<dbReference type="PANTHER" id="PTHR11188">
    <property type="entry name" value="ARRESTIN DOMAIN CONTAINING PROTEIN"/>
    <property type="match status" value="1"/>
</dbReference>
<sequence length="302" mass="34051">MDIKRLAIQLYPMEIQTSSRSGFYFPGDVVSGIVSILNKNININGLHLEVEGRLTFSAVQDANAFTKNKSFMYLTLPLIHGSPATQDVEDELKFPFEFTLPRDIPSSYEGKLGNIQYSIKAVIKEQDSVFKFGSTGFTVKAEVTLNAQDYVPMRQSISIPRSGIMADVWLDRTGYVPGEKIEFNAMIDNKSGKYVPGTTVQLIQYTMFNDGQLFRSVKEKKILWETKGRQISDNATQLWDKFPIIVPCVPPSRMPFVDITYVIKLTVHRTGFLNFNLVVRQNIVIASYHSPSCSDIETAKPI</sequence>
<dbReference type="Pfam" id="PF00339">
    <property type="entry name" value="Arrestin_N"/>
    <property type="match status" value="1"/>
</dbReference>
<dbReference type="HOGENOM" id="CLU_039221_0_1_1"/>
<dbReference type="InterPro" id="IPR050357">
    <property type="entry name" value="Arrestin_domain-protein"/>
</dbReference>
<dbReference type="PANTHER" id="PTHR11188:SF176">
    <property type="entry name" value="ARRESTIN DOMAIN-CONTAINING PROTEIN 1"/>
    <property type="match status" value="1"/>
</dbReference>
<feature type="domain" description="Arrestin C-terminal-like" evidence="2">
    <location>
        <begin position="160"/>
        <end position="290"/>
    </location>
</feature>
<keyword evidence="4" id="KW-1185">Reference proteome</keyword>
<accession>E9GBT3</accession>
<dbReference type="InParanoid" id="E9GBT3"/>
<dbReference type="InterPro" id="IPR011021">
    <property type="entry name" value="Arrestin-like_N"/>
</dbReference>
<evidence type="ECO:0000313" key="3">
    <source>
        <dbReference type="EMBL" id="EFX83014.1"/>
    </source>
</evidence>
<protein>
    <recommendedName>
        <fullName evidence="2">Arrestin C-terminal-like domain-containing protein</fullName>
    </recommendedName>
</protein>
<dbReference type="AlphaFoldDB" id="E9GBT3"/>
<dbReference type="SMART" id="SM01017">
    <property type="entry name" value="Arrestin_C"/>
    <property type="match status" value="1"/>
</dbReference>
<evidence type="ECO:0000259" key="2">
    <source>
        <dbReference type="SMART" id="SM01017"/>
    </source>
</evidence>
<evidence type="ECO:0000313" key="4">
    <source>
        <dbReference type="Proteomes" id="UP000000305"/>
    </source>
</evidence>
<dbReference type="Gene3D" id="2.60.40.640">
    <property type="match status" value="2"/>
</dbReference>